<protein>
    <submittedName>
        <fullName evidence="1">Uncharacterized protein</fullName>
    </submittedName>
</protein>
<organism evidence="1">
    <name type="scientific">Anguilla anguilla</name>
    <name type="common">European freshwater eel</name>
    <name type="synonym">Muraena anguilla</name>
    <dbReference type="NCBI Taxonomy" id="7936"/>
    <lineage>
        <taxon>Eukaryota</taxon>
        <taxon>Metazoa</taxon>
        <taxon>Chordata</taxon>
        <taxon>Craniata</taxon>
        <taxon>Vertebrata</taxon>
        <taxon>Euteleostomi</taxon>
        <taxon>Actinopterygii</taxon>
        <taxon>Neopterygii</taxon>
        <taxon>Teleostei</taxon>
        <taxon>Anguilliformes</taxon>
        <taxon>Anguillidae</taxon>
        <taxon>Anguilla</taxon>
    </lineage>
</organism>
<sequence length="70" mass="7959">MKFQTNSSIASVTSKACKYCKWLNHIFSAKTTHSTRKVTLTVRQTSQLLKLAVNSGVKLSWKRTHALVFF</sequence>
<dbReference type="EMBL" id="GBXM01016317">
    <property type="protein sequence ID" value="JAH92260.1"/>
    <property type="molecule type" value="Transcribed_RNA"/>
</dbReference>
<proteinExistence type="predicted"/>
<evidence type="ECO:0000313" key="1">
    <source>
        <dbReference type="EMBL" id="JAH92260.1"/>
    </source>
</evidence>
<dbReference type="AlphaFoldDB" id="A0A0E9WRW6"/>
<reference evidence="1" key="2">
    <citation type="journal article" date="2015" name="Fish Shellfish Immunol.">
        <title>Early steps in the European eel (Anguilla anguilla)-Vibrio vulnificus interaction in the gills: Role of the RtxA13 toxin.</title>
        <authorList>
            <person name="Callol A."/>
            <person name="Pajuelo D."/>
            <person name="Ebbesson L."/>
            <person name="Teles M."/>
            <person name="MacKenzie S."/>
            <person name="Amaro C."/>
        </authorList>
    </citation>
    <scope>NUCLEOTIDE SEQUENCE</scope>
</reference>
<reference evidence="1" key="1">
    <citation type="submission" date="2014-11" db="EMBL/GenBank/DDBJ databases">
        <authorList>
            <person name="Amaro Gonzalez C."/>
        </authorList>
    </citation>
    <scope>NUCLEOTIDE SEQUENCE</scope>
</reference>
<accession>A0A0E9WRW6</accession>
<name>A0A0E9WRW6_ANGAN</name>